<dbReference type="EMBL" id="JBEHZE010000001">
    <property type="protein sequence ID" value="MEX6632862.1"/>
    <property type="molecule type" value="Genomic_DNA"/>
</dbReference>
<dbReference type="CDD" id="cd10936">
    <property type="entry name" value="CE4_DAC2"/>
    <property type="match status" value="1"/>
</dbReference>
<gene>
    <name evidence="1" type="ORF">ABFZ84_04810</name>
</gene>
<keyword evidence="2" id="KW-1185">Reference proteome</keyword>
<organism evidence="1 2">
    <name type="scientific">Hyphococcus lacteus</name>
    <dbReference type="NCBI Taxonomy" id="3143536"/>
    <lineage>
        <taxon>Bacteria</taxon>
        <taxon>Pseudomonadati</taxon>
        <taxon>Pseudomonadota</taxon>
        <taxon>Alphaproteobacteria</taxon>
        <taxon>Parvularculales</taxon>
        <taxon>Parvularculaceae</taxon>
        <taxon>Hyphococcus</taxon>
    </lineage>
</organism>
<evidence type="ECO:0000313" key="2">
    <source>
        <dbReference type="Proteomes" id="UP001560685"/>
    </source>
</evidence>
<dbReference type="Proteomes" id="UP001560685">
    <property type="component" value="Unassembled WGS sequence"/>
</dbReference>
<dbReference type="InterPro" id="IPR011330">
    <property type="entry name" value="Glyco_hydro/deAcase_b/a-brl"/>
</dbReference>
<name>A0ABV3Z3Q4_9PROT</name>
<dbReference type="PANTHER" id="PTHR30105:SF2">
    <property type="entry name" value="DIVERGENT POLYSACCHARIDE DEACETYLASE SUPERFAMILY"/>
    <property type="match status" value="1"/>
</dbReference>
<dbReference type="Gene3D" id="3.20.20.370">
    <property type="entry name" value="Glycoside hydrolase/deacetylase"/>
    <property type="match status" value="1"/>
</dbReference>
<proteinExistence type="predicted"/>
<reference evidence="1 2" key="1">
    <citation type="submission" date="2024-05" db="EMBL/GenBank/DDBJ databases">
        <title>Three bacterial strains, DH-69, EH-24, and ECK-19 isolated from coastal sediments.</title>
        <authorList>
            <person name="Ye Y.-Q."/>
            <person name="Du Z.-J."/>
        </authorList>
    </citation>
    <scope>NUCLEOTIDE SEQUENCE [LARGE SCALE GENOMIC DNA]</scope>
    <source>
        <strain evidence="1 2">ECK-19</strain>
    </source>
</reference>
<dbReference type="SUPFAM" id="SSF88713">
    <property type="entry name" value="Glycoside hydrolase/deacetylase"/>
    <property type="match status" value="1"/>
</dbReference>
<dbReference type="Pfam" id="PF04748">
    <property type="entry name" value="Polysacc_deac_2"/>
    <property type="match status" value="1"/>
</dbReference>
<accession>A0ABV3Z3Q4</accession>
<evidence type="ECO:0000313" key="1">
    <source>
        <dbReference type="EMBL" id="MEX6632862.1"/>
    </source>
</evidence>
<sequence>MNPWPLLGARQMGWNRMQRRRRLRRPVFSRLTWAWLGAFMITVTVAGVVARDAMNGGGVARVALPVEEIETFARVAQVHRENPIPTPPASNNAVSNNNGPALRDGSTPEAVDMLGGDPAEAAFGHDEDNSLTLIYPGENEMFDEGYDNSEEHIDGDEIYSGDGIVITIPGKDKPATSAQMASLSPAVQPIPNADDALLQTTALGQIPKISPDGRRAVKYYARSFDGSSREPKVALIIGGLGLNSAITERAIDDLPPEVSLSFAPYAKDLEFWTQKARNAGHEVLIELPMEGYGGNQQALGAAALLTSRTPQENLQRMDWLMSRFGGYFAATNYMGAKFTADNASLAPVLKKLKDAGVGYIDDTGAAKQHGIGLGLPMTTVSRMIPAAATDDDRAKVKRELAMLEHIAEQDGRAIGKTYAYATTIDEVVEWSRTLPRKGITPAPASALLQTSAVAR</sequence>
<dbReference type="RefSeq" id="WP_369312795.1">
    <property type="nucleotide sequence ID" value="NZ_JBEHZE010000001.1"/>
</dbReference>
<dbReference type="InterPro" id="IPR006837">
    <property type="entry name" value="Divergent_DAC"/>
</dbReference>
<protein>
    <submittedName>
        <fullName evidence="1">Divergent polysaccharide deacetylase family protein</fullName>
    </submittedName>
</protein>
<comment type="caution">
    <text evidence="1">The sequence shown here is derived from an EMBL/GenBank/DDBJ whole genome shotgun (WGS) entry which is preliminary data.</text>
</comment>
<dbReference type="PANTHER" id="PTHR30105">
    <property type="entry name" value="UNCHARACTERIZED YIBQ-RELATED"/>
    <property type="match status" value="1"/>
</dbReference>